<sequence>MNEKNIPVQRIREVQDRLKIYHDIVFCQSKGSGYWYNPIRHDFLSLILFESVEGKHFIEGKEYLIQGRQLHLVFPGQIHYWNCETRHEVYQLFISEDVFERMEGLMRFPVFMYKKKPVIELNEEDFKRLVHEFKDIRDELQIPSPVMSEIIYSKMKIIARNIAKEVQKNTEYLNVYESHPVLFDFINLLNKSIRQERTKKYYADQLRINANYLNILCKKYLGRTATEIIYSQTMEKIKYKLTMTTDPLKDIAFDFSFQNYGHFSGFVKKHTGYTPKKFRELYGIIVKENSNQQ</sequence>
<organism evidence="5 6">
    <name type="scientific">Chryseobacterium nakagawai</name>
    <dbReference type="NCBI Taxonomy" id="1241982"/>
    <lineage>
        <taxon>Bacteria</taxon>
        <taxon>Pseudomonadati</taxon>
        <taxon>Bacteroidota</taxon>
        <taxon>Flavobacteriia</taxon>
        <taxon>Flavobacteriales</taxon>
        <taxon>Weeksellaceae</taxon>
        <taxon>Chryseobacterium group</taxon>
        <taxon>Chryseobacterium</taxon>
    </lineage>
</organism>
<dbReference type="Proteomes" id="UP000278288">
    <property type="component" value="Chromosome"/>
</dbReference>
<dbReference type="Gene3D" id="1.10.10.60">
    <property type="entry name" value="Homeodomain-like"/>
    <property type="match status" value="1"/>
</dbReference>
<dbReference type="Pfam" id="PF12833">
    <property type="entry name" value="HTH_18"/>
    <property type="match status" value="1"/>
</dbReference>
<dbReference type="PANTHER" id="PTHR43280">
    <property type="entry name" value="ARAC-FAMILY TRANSCRIPTIONAL REGULATOR"/>
    <property type="match status" value="1"/>
</dbReference>
<dbReference type="SMART" id="SM00342">
    <property type="entry name" value="HTH_ARAC"/>
    <property type="match status" value="1"/>
</dbReference>
<evidence type="ECO:0000256" key="2">
    <source>
        <dbReference type="ARBA" id="ARBA00023125"/>
    </source>
</evidence>
<accession>A0AAD0YJV2</accession>
<dbReference type="KEGG" id="cnk:EG343_06215"/>
<evidence type="ECO:0000256" key="3">
    <source>
        <dbReference type="ARBA" id="ARBA00023163"/>
    </source>
</evidence>
<protein>
    <submittedName>
        <fullName evidence="5">AraC family transcriptional regulator</fullName>
    </submittedName>
</protein>
<dbReference type="GO" id="GO:0003700">
    <property type="term" value="F:DNA-binding transcription factor activity"/>
    <property type="evidence" value="ECO:0007669"/>
    <property type="project" value="InterPro"/>
</dbReference>
<dbReference type="PANTHER" id="PTHR43280:SF32">
    <property type="entry name" value="TRANSCRIPTIONAL REGULATORY PROTEIN"/>
    <property type="match status" value="1"/>
</dbReference>
<dbReference type="RefSeq" id="WP_123856839.1">
    <property type="nucleotide sequence ID" value="NZ_CP033923.1"/>
</dbReference>
<dbReference type="SUPFAM" id="SSF51215">
    <property type="entry name" value="Regulatory protein AraC"/>
    <property type="match status" value="1"/>
</dbReference>
<dbReference type="InterPro" id="IPR009057">
    <property type="entry name" value="Homeodomain-like_sf"/>
</dbReference>
<dbReference type="PROSITE" id="PS01124">
    <property type="entry name" value="HTH_ARAC_FAMILY_2"/>
    <property type="match status" value="1"/>
</dbReference>
<name>A0AAD0YJV2_CHRNA</name>
<dbReference type="InterPro" id="IPR037923">
    <property type="entry name" value="HTH-like"/>
</dbReference>
<keyword evidence="2" id="KW-0238">DNA-binding</keyword>
<evidence type="ECO:0000259" key="4">
    <source>
        <dbReference type="PROSITE" id="PS01124"/>
    </source>
</evidence>
<keyword evidence="1" id="KW-0805">Transcription regulation</keyword>
<evidence type="ECO:0000256" key="1">
    <source>
        <dbReference type="ARBA" id="ARBA00023015"/>
    </source>
</evidence>
<dbReference type="AlphaFoldDB" id="A0AAD0YJV2"/>
<keyword evidence="3" id="KW-0804">Transcription</keyword>
<proteinExistence type="predicted"/>
<gene>
    <name evidence="5" type="ORF">EG343_06215</name>
</gene>
<feature type="domain" description="HTH araC/xylS-type" evidence="4">
    <location>
        <begin position="183"/>
        <end position="281"/>
    </location>
</feature>
<reference evidence="5 6" key="1">
    <citation type="submission" date="2018-11" db="EMBL/GenBank/DDBJ databases">
        <title>Proposal to divide the Flavobacteriaceae and reorganize its genera based on Amino Acid Identity values calculated from whole genome sequences.</title>
        <authorList>
            <person name="Nicholson A.C."/>
            <person name="Gulvik C.A."/>
            <person name="Whitney A.M."/>
            <person name="Humrighouse B.W."/>
            <person name="Bell M."/>
            <person name="Holmes B."/>
            <person name="Steigerwalt A.G."/>
            <person name="Villarma A."/>
            <person name="Sheth M."/>
            <person name="Batra D."/>
            <person name="Pryor J."/>
            <person name="Bernardet J.-F."/>
            <person name="Hugo C."/>
            <person name="Kampfer P."/>
            <person name="Newman J."/>
            <person name="McQuiston J.R."/>
        </authorList>
    </citation>
    <scope>NUCLEOTIDE SEQUENCE [LARGE SCALE GENOMIC DNA]</scope>
    <source>
        <strain evidence="5 6">G0041</strain>
    </source>
</reference>
<dbReference type="EMBL" id="CP033923">
    <property type="protein sequence ID" value="AZA90237.1"/>
    <property type="molecule type" value="Genomic_DNA"/>
</dbReference>
<evidence type="ECO:0000313" key="6">
    <source>
        <dbReference type="Proteomes" id="UP000278288"/>
    </source>
</evidence>
<evidence type="ECO:0000313" key="5">
    <source>
        <dbReference type="EMBL" id="AZA90237.1"/>
    </source>
</evidence>
<keyword evidence="6" id="KW-1185">Reference proteome</keyword>
<dbReference type="SUPFAM" id="SSF46689">
    <property type="entry name" value="Homeodomain-like"/>
    <property type="match status" value="1"/>
</dbReference>
<dbReference type="GO" id="GO:0043565">
    <property type="term" value="F:sequence-specific DNA binding"/>
    <property type="evidence" value="ECO:0007669"/>
    <property type="project" value="InterPro"/>
</dbReference>
<dbReference type="InterPro" id="IPR018060">
    <property type="entry name" value="HTH_AraC"/>
</dbReference>